<feature type="transmembrane region" description="Helical" evidence="7">
    <location>
        <begin position="404"/>
        <end position="425"/>
    </location>
</feature>
<feature type="domain" description="TRAP C4-dicarboxylate transport system permease DctM subunit" evidence="8">
    <location>
        <begin position="9"/>
        <end position="421"/>
    </location>
</feature>
<dbReference type="PANTHER" id="PTHR33362:SF2">
    <property type="entry name" value="TRAP TRANSPORTER LARGE PERMEASE PROTEIN"/>
    <property type="match status" value="1"/>
</dbReference>
<reference evidence="9 10" key="1">
    <citation type="submission" date="2016-11" db="EMBL/GenBank/DDBJ databases">
        <title>Study of marine rhodopsin-containing bacteria.</title>
        <authorList>
            <person name="Yoshizawa S."/>
            <person name="Kumagai Y."/>
            <person name="Kogure K."/>
        </authorList>
    </citation>
    <scope>NUCLEOTIDE SEQUENCE [LARGE SCALE GENOMIC DNA]</scope>
    <source>
        <strain evidence="9 10">SAORIC-28</strain>
    </source>
</reference>
<dbReference type="InterPro" id="IPR010656">
    <property type="entry name" value="DctM"/>
</dbReference>
<dbReference type="PANTHER" id="PTHR33362">
    <property type="entry name" value="SIALIC ACID TRAP TRANSPORTER PERMEASE PROTEIN SIAT-RELATED"/>
    <property type="match status" value="1"/>
</dbReference>
<dbReference type="InterPro" id="IPR004681">
    <property type="entry name" value="TRAP_DctM"/>
</dbReference>
<evidence type="ECO:0000256" key="2">
    <source>
        <dbReference type="ARBA" id="ARBA00022475"/>
    </source>
</evidence>
<feature type="transmembrane region" description="Helical" evidence="7">
    <location>
        <begin position="82"/>
        <end position="100"/>
    </location>
</feature>
<evidence type="ECO:0000256" key="1">
    <source>
        <dbReference type="ARBA" id="ARBA00004429"/>
    </source>
</evidence>
<comment type="subcellular location">
    <subcellularLocation>
        <location evidence="1">Cell inner membrane</location>
        <topology evidence="1">Multi-pass membrane protein</topology>
    </subcellularLocation>
</comment>
<evidence type="ECO:0000256" key="6">
    <source>
        <dbReference type="ARBA" id="ARBA00023136"/>
    </source>
</evidence>
<keyword evidence="10" id="KW-1185">Reference proteome</keyword>
<dbReference type="Pfam" id="PF06808">
    <property type="entry name" value="DctM"/>
    <property type="match status" value="1"/>
</dbReference>
<feature type="transmembrane region" description="Helical" evidence="7">
    <location>
        <begin position="51"/>
        <end position="70"/>
    </location>
</feature>
<feature type="transmembrane region" description="Helical" evidence="7">
    <location>
        <begin position="172"/>
        <end position="197"/>
    </location>
</feature>
<evidence type="ECO:0000313" key="9">
    <source>
        <dbReference type="EMBL" id="PAP75889.1"/>
    </source>
</evidence>
<feature type="transmembrane region" description="Helical" evidence="7">
    <location>
        <begin position="317"/>
        <end position="335"/>
    </location>
</feature>
<sequence length="431" mass="43627">MALAVTVLLLVFLVLLALDVPVAFCIGAATLASLLTVADPGPAVSTVAQQLAGGLNSFTLLAIPFFILAGNLMAHGGIAQRLIAFARSLVGALPGGLAFVNIISSMLFGAISGSAIAAAAAIGGVMHPKMTEAGYDEGFSAAVNVSAATTGLIIPPSNVLIVYSLASGGVSVAALFVAGYVPGLLLGGALMLVAGIVAKRNGYGTDERVPLAEVGRRFVDALPSLGLIVVVIGGIVAGIFTATEAAAIAVIYALVLSVGVYRAVSVRDLGDVILRAVVTTSVVMLLVATSMALSWVLSFDRIPQGVAEGLVGLSENPIVLLLLINLVLLAVGTFMDMTPAILIFTPIFLPVAVGLGIDPLHFGIIMVLNLCIGLCTPPVGTVLFAGCGVAGVPVSRIVRPLLPLYVAMLVALAVVVLVPELTLALPRAFGL</sequence>
<dbReference type="EMBL" id="MQWD01000001">
    <property type="protein sequence ID" value="PAP75889.1"/>
    <property type="molecule type" value="Genomic_DNA"/>
</dbReference>
<keyword evidence="2" id="KW-1003">Cell membrane</keyword>
<feature type="transmembrane region" description="Helical" evidence="7">
    <location>
        <begin position="218"/>
        <end position="240"/>
    </location>
</feature>
<proteinExistence type="predicted"/>
<dbReference type="Proteomes" id="UP000216339">
    <property type="component" value="Unassembled WGS sequence"/>
</dbReference>
<gene>
    <name evidence="9" type="ORF">BSZ37_05265</name>
</gene>
<evidence type="ECO:0000256" key="4">
    <source>
        <dbReference type="ARBA" id="ARBA00022692"/>
    </source>
</evidence>
<feature type="transmembrane region" description="Helical" evidence="7">
    <location>
        <begin position="340"/>
        <end position="357"/>
    </location>
</feature>
<dbReference type="PIRSF" id="PIRSF006066">
    <property type="entry name" value="HI0050"/>
    <property type="match status" value="1"/>
</dbReference>
<evidence type="ECO:0000256" key="3">
    <source>
        <dbReference type="ARBA" id="ARBA00022519"/>
    </source>
</evidence>
<feature type="transmembrane region" description="Helical" evidence="7">
    <location>
        <begin position="276"/>
        <end position="297"/>
    </location>
</feature>
<feature type="transmembrane region" description="Helical" evidence="7">
    <location>
        <begin position="246"/>
        <end position="264"/>
    </location>
</feature>
<evidence type="ECO:0000256" key="5">
    <source>
        <dbReference type="ARBA" id="ARBA00022989"/>
    </source>
</evidence>
<keyword evidence="5 7" id="KW-1133">Transmembrane helix</keyword>
<evidence type="ECO:0000259" key="8">
    <source>
        <dbReference type="Pfam" id="PF06808"/>
    </source>
</evidence>
<evidence type="ECO:0000256" key="7">
    <source>
        <dbReference type="SAM" id="Phobius"/>
    </source>
</evidence>
<dbReference type="GO" id="GO:0005886">
    <property type="term" value="C:plasma membrane"/>
    <property type="evidence" value="ECO:0007669"/>
    <property type="project" value="UniProtKB-SubCell"/>
</dbReference>
<protein>
    <recommendedName>
        <fullName evidence="8">TRAP C4-dicarboxylate transport system permease DctM subunit domain-containing protein</fullName>
    </recommendedName>
</protein>
<evidence type="ECO:0000313" key="10">
    <source>
        <dbReference type="Proteomes" id="UP000216339"/>
    </source>
</evidence>
<keyword evidence="4 7" id="KW-0812">Transmembrane</keyword>
<dbReference type="AlphaFoldDB" id="A0A271IZH3"/>
<accession>A0A271IZH3</accession>
<keyword evidence="3" id="KW-0997">Cell inner membrane</keyword>
<comment type="caution">
    <text evidence="9">The sequence shown here is derived from an EMBL/GenBank/DDBJ whole genome shotgun (WGS) entry which is preliminary data.</text>
</comment>
<feature type="transmembrane region" description="Helical" evidence="7">
    <location>
        <begin position="106"/>
        <end position="126"/>
    </location>
</feature>
<dbReference type="RefSeq" id="WP_095509533.1">
    <property type="nucleotide sequence ID" value="NZ_MQWD01000001.1"/>
</dbReference>
<dbReference type="NCBIfam" id="TIGR00786">
    <property type="entry name" value="dctM"/>
    <property type="match status" value="1"/>
</dbReference>
<organism evidence="9 10">
    <name type="scientific">Rubrivirga marina</name>
    <dbReference type="NCBI Taxonomy" id="1196024"/>
    <lineage>
        <taxon>Bacteria</taxon>
        <taxon>Pseudomonadati</taxon>
        <taxon>Rhodothermota</taxon>
        <taxon>Rhodothermia</taxon>
        <taxon>Rhodothermales</taxon>
        <taxon>Rubricoccaceae</taxon>
        <taxon>Rubrivirga</taxon>
    </lineage>
</organism>
<dbReference type="OrthoDB" id="9785600at2"/>
<keyword evidence="6 7" id="KW-0472">Membrane</keyword>
<feature type="transmembrane region" description="Helical" evidence="7">
    <location>
        <begin position="138"/>
        <end position="166"/>
    </location>
</feature>
<dbReference type="GO" id="GO:0022857">
    <property type="term" value="F:transmembrane transporter activity"/>
    <property type="evidence" value="ECO:0007669"/>
    <property type="project" value="TreeGrafter"/>
</dbReference>
<feature type="transmembrane region" description="Helical" evidence="7">
    <location>
        <begin position="363"/>
        <end position="392"/>
    </location>
</feature>
<name>A0A271IZH3_9BACT</name>